<comment type="subcellular location">
    <subcellularLocation>
        <location evidence="2">Cell junction</location>
        <location evidence="2">Desmosome</location>
    </subcellularLocation>
    <subcellularLocation>
        <location evidence="1">Cell membrane</location>
    </subcellularLocation>
</comment>
<evidence type="ECO:0000256" key="2">
    <source>
        <dbReference type="ARBA" id="ARBA00004568"/>
    </source>
</evidence>
<reference evidence="11" key="1">
    <citation type="submission" date="2025-08" db="UniProtKB">
        <authorList>
            <consortium name="Ensembl"/>
        </authorList>
    </citation>
    <scope>IDENTIFICATION</scope>
</reference>
<accession>A0A3B3QUZ0</accession>
<evidence type="ECO:0000256" key="7">
    <source>
        <dbReference type="ARBA" id="ARBA00022949"/>
    </source>
</evidence>
<evidence type="ECO:0000313" key="12">
    <source>
        <dbReference type="Proteomes" id="UP000261540"/>
    </source>
</evidence>
<dbReference type="PANTHER" id="PTHR23169:SF26">
    <property type="entry name" value="DESMOPLAKIN"/>
    <property type="match status" value="1"/>
</dbReference>
<dbReference type="SUPFAM" id="SSF75399">
    <property type="entry name" value="Plakin repeat"/>
    <property type="match status" value="2"/>
</dbReference>
<dbReference type="InterPro" id="IPR001101">
    <property type="entry name" value="Plectin_repeat"/>
</dbReference>
<keyword evidence="9" id="KW-0472">Membrane</keyword>
<proteinExistence type="inferred from homology"/>
<evidence type="ECO:0000256" key="9">
    <source>
        <dbReference type="ARBA" id="ARBA00023136"/>
    </source>
</evidence>
<dbReference type="GO" id="GO:0005737">
    <property type="term" value="C:cytoplasm"/>
    <property type="evidence" value="ECO:0007669"/>
    <property type="project" value="TreeGrafter"/>
</dbReference>
<evidence type="ECO:0000313" key="11">
    <source>
        <dbReference type="Ensembl" id="ENSPKIP00000009221.1"/>
    </source>
</evidence>
<dbReference type="GO" id="GO:0005198">
    <property type="term" value="F:structural molecule activity"/>
    <property type="evidence" value="ECO:0007669"/>
    <property type="project" value="TreeGrafter"/>
</dbReference>
<organism evidence="11 12">
    <name type="scientific">Paramormyrops kingsleyae</name>
    <dbReference type="NCBI Taxonomy" id="1676925"/>
    <lineage>
        <taxon>Eukaryota</taxon>
        <taxon>Metazoa</taxon>
        <taxon>Chordata</taxon>
        <taxon>Craniata</taxon>
        <taxon>Vertebrata</taxon>
        <taxon>Euteleostomi</taxon>
        <taxon>Actinopterygii</taxon>
        <taxon>Neopterygii</taxon>
        <taxon>Teleostei</taxon>
        <taxon>Osteoglossocephala</taxon>
        <taxon>Osteoglossomorpha</taxon>
        <taxon>Osteoglossiformes</taxon>
        <taxon>Mormyridae</taxon>
        <taxon>Paramormyrops</taxon>
    </lineage>
</organism>
<evidence type="ECO:0000256" key="3">
    <source>
        <dbReference type="ARBA" id="ARBA00009109"/>
    </source>
</evidence>
<feature type="coiled-coil region" evidence="10">
    <location>
        <begin position="365"/>
        <end position="633"/>
    </location>
</feature>
<sequence length="1697" mass="194290">MQKAASEEELVRLKGTVLELEAVLAERQQRLEHLEGELEAHRRTIDDLTLQKSKAEYEVKQYRSELEGVVKGKAAAELELSRARQLVQQSEAKHSALESSLKLLKSNIEESTLLRRKLEKHLRRKDSDVQDLEEHKRTLERELRAKENTEAELMDLVRGMEVNLALKSESRESSSDLHMSVVRETVHQCSFASANLLGSDMTLQHKIEELAMGKKRAESEVKTLKSELNSVLVQKTMAEEKVQRFKELLDDANGRLKKLQMEMDSERSSNRQRLEELRQEVTELKKSVYVFQEQVKSLQREKSSLEQKAIFHKTEVEGLKEQLKINHGKLVQKSSLEQEINHKMRCLEDELCTKQADGDCLRFKVNELTRNNAKLDNDLRNLKVAIETLQQEKAYAEQKLKTRKEEVEGLKELLQKTKEDFNLKTKSDQEIQLKARNLEMELEKNSQVVVQLRKKVDELKKINLESERSMKNLKSELDKVSMEMGSKDQHINIYKSQAESTKTQVKIIEDELLKKTQALHELQIKLRDYNEEVRKTSELQQKNNALSLSIANYENEITNLKSEINSVSIEKKMADKSVQEQKIEISDLNLTLRKAKEEIQKESTEVRKYFSKVKELESELLKYKQTIKEMTGNTDSITSDLKKDIGLLQKDKAAADKTLITLKAELDAVKASLRRTTEELQKETQEGRMNQSKIKELEGELQRNRLKMKEMTSSSEKFSTNFKQEILVLQRERSAVEEKSRALTLEVSLLRQKLEKAQEEVRQKQKECSAAQLRSQKLEEQLENCKRMLDDLKGKLDLQKNAYGRHLEIFQQEMEQKLLLKESDAKFEYDKKSREHMYNTETAEKEKKYLRQEIEQLKTLNESTQKSKQETEQQINTLHSKVSQVEKEKNVINQELIHAKTRITELETENTKLTVSISKMDSIQNVSSKDNQRLKEMLSETEQKLAVREVEARSLKEQNVSYVKEVQGLQEKVLKLEVSTSESRKIKDMDGRSNKFHQCMNDDEITKLKNELQVAKRMLLSHEEIKGKQEEELRKVKIATTEKKRVNDKPVMTDDKTNIYNQKKIHNVSQHVSEQGHYAVTGSSTCAEVPAEKGQPCKSNSILADVKVHLVSPNVKDIKGLDVRPAHLMDSIQLHTLRGHVSIQQLVALKLLESDTIQQLQSGHKTLEEVQDSLAKFTSKSSAIAGVYLESSKKKISFMEAAEKGFIAKTYAIEFVEAQAATGCIIDQVTGKAYSVLEALDKGIVLRELKDKLLDAEKAISGYVHGGKVLSVFQAMEERIVDRHKGRKILEAQIATGGLIDPQSGIRLPLNIAVEQGFINKATLQSLYEPVSNPKGFHNPDTGQKAYYCELLRTCVFDVDGRVLLLPVGDRHLSNITLTRTHRISVINSCYGAEMSTYEAYVDKHIDRKTYLLLSQQETDWKESSVMDSSGGMLHILTDYKSGRQFCIEHSLTLKMLDKAELGKYRSGLLSINELVDILISRKTIYEDPHSPIAGLWDFSLKSRVSIYKGLQQNLLDRLTAVRLLEAQVCTGGICEPSTGEKMKVAEAVRRGLLDEALARQLLQFEQACSGIVHSQTSKILSVTQAMQQNLLPRDIGFRCLEYQFLTGGLIHPQTQVRVKMEEAIQSGLVEEAVFLQLKDEKSYTKNLSCPKTKRKMSFKDALEKAIFDRHTGLKLLEATKLQSVGASSSFHYIWMY</sequence>
<keyword evidence="8 10" id="KW-0175">Coiled coil</keyword>
<dbReference type="Gene3D" id="3.30.160.780">
    <property type="match status" value="1"/>
</dbReference>
<dbReference type="GO" id="GO:0042060">
    <property type="term" value="P:wound healing"/>
    <property type="evidence" value="ECO:0007669"/>
    <property type="project" value="TreeGrafter"/>
</dbReference>
<dbReference type="GO" id="GO:0043588">
    <property type="term" value="P:skin development"/>
    <property type="evidence" value="ECO:0007669"/>
    <property type="project" value="TreeGrafter"/>
</dbReference>
<evidence type="ECO:0000256" key="10">
    <source>
        <dbReference type="SAM" id="Coils"/>
    </source>
</evidence>
<evidence type="ECO:0000256" key="5">
    <source>
        <dbReference type="ARBA" id="ARBA00022553"/>
    </source>
</evidence>
<dbReference type="GO" id="GO:0014704">
    <property type="term" value="C:intercalated disc"/>
    <property type="evidence" value="ECO:0007669"/>
    <property type="project" value="TreeGrafter"/>
</dbReference>
<keyword evidence="6" id="KW-0677">Repeat</keyword>
<protein>
    <submittedName>
        <fullName evidence="11">Plectin-like</fullName>
    </submittedName>
</protein>
<dbReference type="Pfam" id="PF00681">
    <property type="entry name" value="Plectin"/>
    <property type="match status" value="4"/>
</dbReference>
<dbReference type="GO" id="GO:0005886">
    <property type="term" value="C:plasma membrane"/>
    <property type="evidence" value="ECO:0007669"/>
    <property type="project" value="UniProtKB-SubCell"/>
</dbReference>
<keyword evidence="12" id="KW-1185">Reference proteome</keyword>
<evidence type="ECO:0000256" key="1">
    <source>
        <dbReference type="ARBA" id="ARBA00004236"/>
    </source>
</evidence>
<dbReference type="GO" id="GO:0098609">
    <property type="term" value="P:cell-cell adhesion"/>
    <property type="evidence" value="ECO:0007669"/>
    <property type="project" value="TreeGrafter"/>
</dbReference>
<evidence type="ECO:0000256" key="8">
    <source>
        <dbReference type="ARBA" id="ARBA00023054"/>
    </source>
</evidence>
<dbReference type="STRING" id="1676925.ENSPKIP00000009221"/>
<keyword evidence="7" id="KW-0965">Cell junction</keyword>
<dbReference type="Ensembl" id="ENSPKIT00000033324.1">
    <property type="protein sequence ID" value="ENSPKIP00000009221.1"/>
    <property type="gene ID" value="ENSPKIG00000024417.1"/>
</dbReference>
<comment type="similarity">
    <text evidence="3">Belongs to the plakin or cytolinker family.</text>
</comment>
<feature type="coiled-coil region" evidence="10">
    <location>
        <begin position="17"/>
        <end position="156"/>
    </location>
</feature>
<dbReference type="Gene3D" id="3.90.1290.10">
    <property type="entry name" value="Plakin repeat"/>
    <property type="match status" value="2"/>
</dbReference>
<dbReference type="SUPFAM" id="SSF57997">
    <property type="entry name" value="Tropomyosin"/>
    <property type="match status" value="1"/>
</dbReference>
<feature type="coiled-coil region" evidence="10">
    <location>
        <begin position="840"/>
        <end position="972"/>
    </location>
</feature>
<dbReference type="SMART" id="SM00250">
    <property type="entry name" value="PLEC"/>
    <property type="match status" value="9"/>
</dbReference>
<feature type="coiled-coil region" evidence="10">
    <location>
        <begin position="207"/>
        <end position="322"/>
    </location>
</feature>
<dbReference type="RefSeq" id="XP_023651016.1">
    <property type="nucleotide sequence ID" value="XM_023795248.2"/>
</dbReference>
<dbReference type="GeneTree" id="ENSGT00940000162855"/>
<dbReference type="PANTHER" id="PTHR23169">
    <property type="entry name" value="ENVOPLAKIN"/>
    <property type="match status" value="1"/>
</dbReference>
<dbReference type="InterPro" id="IPR035915">
    <property type="entry name" value="Plakin_repeat_sf"/>
</dbReference>
<name>A0A3B3QUZ0_9TELE</name>
<feature type="coiled-coil region" evidence="10">
    <location>
        <begin position="740"/>
        <end position="802"/>
    </location>
</feature>
<dbReference type="KEGG" id="pki:111835203"/>
<evidence type="ECO:0000256" key="6">
    <source>
        <dbReference type="ARBA" id="ARBA00022737"/>
    </source>
</evidence>
<evidence type="ECO:0000256" key="4">
    <source>
        <dbReference type="ARBA" id="ARBA00022475"/>
    </source>
</evidence>
<keyword evidence="5" id="KW-0597">Phosphoprotein</keyword>
<keyword evidence="4" id="KW-1003">Cell membrane</keyword>
<dbReference type="GeneID" id="111835203"/>
<feature type="coiled-coil region" evidence="10">
    <location>
        <begin position="659"/>
        <end position="714"/>
    </location>
</feature>
<dbReference type="GO" id="GO:0005882">
    <property type="term" value="C:intermediate filament"/>
    <property type="evidence" value="ECO:0007669"/>
    <property type="project" value="TreeGrafter"/>
</dbReference>
<dbReference type="InterPro" id="IPR043197">
    <property type="entry name" value="Plakin"/>
</dbReference>
<dbReference type="GO" id="GO:0030057">
    <property type="term" value="C:desmosome"/>
    <property type="evidence" value="ECO:0007669"/>
    <property type="project" value="UniProtKB-SubCell"/>
</dbReference>
<dbReference type="GO" id="GO:0045104">
    <property type="term" value="P:intermediate filament cytoskeleton organization"/>
    <property type="evidence" value="ECO:0007669"/>
    <property type="project" value="InterPro"/>
</dbReference>
<dbReference type="FunFam" id="3.90.1290.10:FF:000001">
    <property type="entry name" value="Plectin a"/>
    <property type="match status" value="1"/>
</dbReference>
<dbReference type="Proteomes" id="UP000261540">
    <property type="component" value="Unplaced"/>
</dbReference>
<reference evidence="11" key="2">
    <citation type="submission" date="2025-09" db="UniProtKB">
        <authorList>
            <consortium name="Ensembl"/>
        </authorList>
    </citation>
    <scope>IDENTIFICATION</scope>
</reference>